<proteinExistence type="predicted"/>
<evidence type="ECO:0000313" key="2">
    <source>
        <dbReference type="Proteomes" id="UP000821845"/>
    </source>
</evidence>
<sequence length="109" mass="12171">MSTNSVSLMRTATPPLADHHHWLTKPRVRRHTCSLSTGLTKASRWGSRPRLQNSDVVVSTSKCHSAPGVLPLSGTEDVFELFFLLALLFLAGLKNLVCKVHHRPLWFVT</sequence>
<dbReference type="Proteomes" id="UP000821845">
    <property type="component" value="Chromosome 5"/>
</dbReference>
<comment type="caution">
    <text evidence="1">The sequence shown here is derived from an EMBL/GenBank/DDBJ whole genome shotgun (WGS) entry which is preliminary data.</text>
</comment>
<gene>
    <name evidence="1" type="ORF">HPB50_020647</name>
</gene>
<name>A0ACB7S9Z2_HYAAI</name>
<organism evidence="1 2">
    <name type="scientific">Hyalomma asiaticum</name>
    <name type="common">Tick</name>
    <dbReference type="NCBI Taxonomy" id="266040"/>
    <lineage>
        <taxon>Eukaryota</taxon>
        <taxon>Metazoa</taxon>
        <taxon>Ecdysozoa</taxon>
        <taxon>Arthropoda</taxon>
        <taxon>Chelicerata</taxon>
        <taxon>Arachnida</taxon>
        <taxon>Acari</taxon>
        <taxon>Parasitiformes</taxon>
        <taxon>Ixodida</taxon>
        <taxon>Ixodoidea</taxon>
        <taxon>Ixodidae</taxon>
        <taxon>Hyalomminae</taxon>
        <taxon>Hyalomma</taxon>
    </lineage>
</organism>
<accession>A0ACB7S9Z2</accession>
<reference evidence="1" key="1">
    <citation type="submission" date="2020-05" db="EMBL/GenBank/DDBJ databases">
        <title>Large-scale comparative analyses of tick genomes elucidate their genetic diversity and vector capacities.</title>
        <authorList>
            <person name="Jia N."/>
            <person name="Wang J."/>
            <person name="Shi W."/>
            <person name="Du L."/>
            <person name="Sun Y."/>
            <person name="Zhan W."/>
            <person name="Jiang J."/>
            <person name="Wang Q."/>
            <person name="Zhang B."/>
            <person name="Ji P."/>
            <person name="Sakyi L.B."/>
            <person name="Cui X."/>
            <person name="Yuan T."/>
            <person name="Jiang B."/>
            <person name="Yang W."/>
            <person name="Lam T.T.-Y."/>
            <person name="Chang Q."/>
            <person name="Ding S."/>
            <person name="Wang X."/>
            <person name="Zhu J."/>
            <person name="Ruan X."/>
            <person name="Zhao L."/>
            <person name="Wei J."/>
            <person name="Que T."/>
            <person name="Du C."/>
            <person name="Cheng J."/>
            <person name="Dai P."/>
            <person name="Han X."/>
            <person name="Huang E."/>
            <person name="Gao Y."/>
            <person name="Liu J."/>
            <person name="Shao H."/>
            <person name="Ye R."/>
            <person name="Li L."/>
            <person name="Wei W."/>
            <person name="Wang X."/>
            <person name="Wang C."/>
            <person name="Yang T."/>
            <person name="Huo Q."/>
            <person name="Li W."/>
            <person name="Guo W."/>
            <person name="Chen H."/>
            <person name="Zhou L."/>
            <person name="Ni X."/>
            <person name="Tian J."/>
            <person name="Zhou Y."/>
            <person name="Sheng Y."/>
            <person name="Liu T."/>
            <person name="Pan Y."/>
            <person name="Xia L."/>
            <person name="Li J."/>
            <person name="Zhao F."/>
            <person name="Cao W."/>
        </authorList>
    </citation>
    <scope>NUCLEOTIDE SEQUENCE</scope>
    <source>
        <strain evidence="1">Hyas-2018</strain>
    </source>
</reference>
<keyword evidence="2" id="KW-1185">Reference proteome</keyword>
<evidence type="ECO:0000313" key="1">
    <source>
        <dbReference type="EMBL" id="KAH6930897.1"/>
    </source>
</evidence>
<dbReference type="EMBL" id="CM023485">
    <property type="protein sequence ID" value="KAH6930897.1"/>
    <property type="molecule type" value="Genomic_DNA"/>
</dbReference>
<protein>
    <submittedName>
        <fullName evidence="1">Uncharacterized protein</fullName>
    </submittedName>
</protein>